<name>A0A1G2HI80_9BACT</name>
<evidence type="ECO:0000313" key="2">
    <source>
        <dbReference type="Proteomes" id="UP000176770"/>
    </source>
</evidence>
<protein>
    <submittedName>
        <fullName evidence="1">Uncharacterized protein</fullName>
    </submittedName>
</protein>
<evidence type="ECO:0000313" key="1">
    <source>
        <dbReference type="EMBL" id="OGZ62206.1"/>
    </source>
</evidence>
<sequence length="163" mass="18816">MADPRIKFDLFSTYIATIKNSVGTKMFRNIYVIENKRRRDVAKNGRVSCAAFVSSVLVISDNLIKSSHTTVKGLLEDMRESGWHKIDKPKKGAVLVWTPLKQMEDLSKDIISFPWENEDRWHPGFYVGKNTAISNNSDSGTPTKHPWTYRKVDSIWWNDRLNN</sequence>
<proteinExistence type="predicted"/>
<reference evidence="1 2" key="1">
    <citation type="journal article" date="2016" name="Nat. Commun.">
        <title>Thousands of microbial genomes shed light on interconnected biogeochemical processes in an aquifer system.</title>
        <authorList>
            <person name="Anantharaman K."/>
            <person name="Brown C.T."/>
            <person name="Hug L.A."/>
            <person name="Sharon I."/>
            <person name="Castelle C.J."/>
            <person name="Probst A.J."/>
            <person name="Thomas B.C."/>
            <person name="Singh A."/>
            <person name="Wilkins M.J."/>
            <person name="Karaoz U."/>
            <person name="Brodie E.L."/>
            <person name="Williams K.H."/>
            <person name="Hubbard S.S."/>
            <person name="Banfield J.F."/>
        </authorList>
    </citation>
    <scope>NUCLEOTIDE SEQUENCE [LARGE SCALE GENOMIC DNA]</scope>
</reference>
<dbReference type="Proteomes" id="UP000176770">
    <property type="component" value="Unassembled WGS sequence"/>
</dbReference>
<dbReference type="STRING" id="1802165.A3F94_02660"/>
<organism evidence="1 2">
    <name type="scientific">Candidatus Spechtbacteria bacterium RIFCSPLOWO2_12_FULL_38_22</name>
    <dbReference type="NCBI Taxonomy" id="1802165"/>
    <lineage>
        <taxon>Bacteria</taxon>
        <taxon>Candidatus Spechtiibacteriota</taxon>
    </lineage>
</organism>
<dbReference type="AlphaFoldDB" id="A0A1G2HI80"/>
<comment type="caution">
    <text evidence="1">The sequence shown here is derived from an EMBL/GenBank/DDBJ whole genome shotgun (WGS) entry which is preliminary data.</text>
</comment>
<dbReference type="EMBL" id="MHOK01000005">
    <property type="protein sequence ID" value="OGZ62206.1"/>
    <property type="molecule type" value="Genomic_DNA"/>
</dbReference>
<gene>
    <name evidence="1" type="ORF">A3F94_02660</name>
</gene>
<accession>A0A1G2HI80</accession>